<dbReference type="Proteomes" id="UP000439123">
    <property type="component" value="Unassembled WGS sequence"/>
</dbReference>
<protein>
    <submittedName>
        <fullName evidence="2">Uncharacterized protein</fullName>
    </submittedName>
</protein>
<accession>A0A653KTN3</accession>
<evidence type="ECO:0000313" key="3">
    <source>
        <dbReference type="Proteomes" id="UP000439123"/>
    </source>
</evidence>
<gene>
    <name evidence="2" type="ORF">AERO8C_140087</name>
</gene>
<organism evidence="2 3">
    <name type="scientific">Aeromonas veronii</name>
    <dbReference type="NCBI Taxonomy" id="654"/>
    <lineage>
        <taxon>Bacteria</taxon>
        <taxon>Pseudomonadati</taxon>
        <taxon>Pseudomonadota</taxon>
        <taxon>Gammaproteobacteria</taxon>
        <taxon>Aeromonadales</taxon>
        <taxon>Aeromonadaceae</taxon>
        <taxon>Aeromonas</taxon>
    </lineage>
</organism>
<feature type="region of interest" description="Disordered" evidence="1">
    <location>
        <begin position="20"/>
        <end position="48"/>
    </location>
</feature>
<dbReference type="AlphaFoldDB" id="A0A653KTN3"/>
<evidence type="ECO:0000313" key="2">
    <source>
        <dbReference type="EMBL" id="VXA82566.1"/>
    </source>
</evidence>
<name>A0A653KTN3_AERVE</name>
<reference evidence="2 3" key="1">
    <citation type="submission" date="2019-10" db="EMBL/GenBank/DDBJ databases">
        <authorList>
            <person name="Karimi E."/>
        </authorList>
    </citation>
    <scope>NUCLEOTIDE SEQUENCE [LARGE SCALE GENOMIC DNA]</scope>
    <source>
        <strain evidence="2">Aeromonas sp. 8C</strain>
    </source>
</reference>
<dbReference type="EMBL" id="CABWLC010000006">
    <property type="protein sequence ID" value="VXA82566.1"/>
    <property type="molecule type" value="Genomic_DNA"/>
</dbReference>
<proteinExistence type="predicted"/>
<sequence>MAEVVQVGGLFHGAGQLVERAHDPGADDPEGQQQSHPENAGEDQRRGENVLLDPGKQRIEGVVKAHRTKHGILRHQMTAGAVGAAKILLGQQRSGDHQTAVHAVVHHLQTPFARQSQLIKLIFYLFCLPSRAELFAHRVATDDAGILHMGVVEKLAAQGIAGIHLAGQHQHVEAVEIGFGLLAALLLDEGQDEIALAHRLIGCGEDQYHGEDEEQEKVDFGSNGEAHEQSFLMVKPQQFTPLGASGLVFCSHYGK</sequence>
<evidence type="ECO:0000256" key="1">
    <source>
        <dbReference type="SAM" id="MobiDB-lite"/>
    </source>
</evidence>